<dbReference type="GO" id="GO:0009252">
    <property type="term" value="P:peptidoglycan biosynthetic process"/>
    <property type="evidence" value="ECO:0007669"/>
    <property type="project" value="UniProtKB-KW"/>
</dbReference>
<keyword evidence="7" id="KW-0328">Glycosyltransferase</keyword>
<evidence type="ECO:0000256" key="17">
    <source>
        <dbReference type="SAM" id="Phobius"/>
    </source>
</evidence>
<evidence type="ECO:0000256" key="4">
    <source>
        <dbReference type="ARBA" id="ARBA00022475"/>
    </source>
</evidence>
<sequence>MKLYSRLKESNFRWFFAVPIAALALGVLLLCGVYFTSFLMGPPDLANDQNTIYYSTDGEIIGEESGAENRYWTDLDSISPHLVDATLAIEDQHFYDHNGFDLQRIVGAAIADIRNLSLEEGASTLSQQYARNLFLTHEKTWTRKLKEAFYTVRLEMYYTKDELLEGYLNTIYYGHGAYGAEAASRHFFDKSASELSLAEAAMLAAIPKGPSYYSPFNDMENAQNRQRQVLSAMQKNDLITDQAHSLSLSEELAFTEPEERENVSIAPYFQDAALKEASDVLGLDTEKIRSGGYHIYTTLDKELQHKLKNNTQNEMAAGSGIEIGAIAMEPDSGGIRALIGGKDYTKSSFNRAVSARRMPGSAFKPFLYYAALNNGYTPVTKLMSKPTAFQLEDGELYQPSNYNGYYANEQITLAQALAVSDNVYAVKTNLYLGPEQLANTAKTFGFGGDLPAVPSLALGTAAVTVEEMVSSYSMLANGGYDIDSHTVAKIVDRSGATVYEREQKENERLLDPKSVFVLSQLMTGMFDRSLNGYMAVTGSSIADQLKRTYAGKSGTTETDSWMIGYSPSLVTGIWTGYDDNKQITKTNEEAYAKNIWASFMEEAHQGIEEKKPEIPAGVTGVSIDPKSGQRATPYCDTSRIMYFKEGTEPQEYCTTHLPEEQEKPEVDEKDEKEEQGLFEKVFDALF</sequence>
<evidence type="ECO:0000259" key="18">
    <source>
        <dbReference type="Pfam" id="PF00905"/>
    </source>
</evidence>
<dbReference type="SUPFAM" id="SSF53955">
    <property type="entry name" value="Lysozyme-like"/>
    <property type="match status" value="1"/>
</dbReference>
<keyword evidence="12 17" id="KW-0472">Membrane</keyword>
<evidence type="ECO:0000256" key="1">
    <source>
        <dbReference type="ARBA" id="ARBA00004236"/>
    </source>
</evidence>
<evidence type="ECO:0000313" key="20">
    <source>
        <dbReference type="EMBL" id="SFE08689.1"/>
    </source>
</evidence>
<evidence type="ECO:0000256" key="8">
    <source>
        <dbReference type="ARBA" id="ARBA00022679"/>
    </source>
</evidence>
<evidence type="ECO:0000259" key="19">
    <source>
        <dbReference type="Pfam" id="PF00912"/>
    </source>
</evidence>
<dbReference type="GO" id="GO:0005886">
    <property type="term" value="C:plasma membrane"/>
    <property type="evidence" value="ECO:0007669"/>
    <property type="project" value="UniProtKB-SubCell"/>
</dbReference>
<evidence type="ECO:0000313" key="21">
    <source>
        <dbReference type="Proteomes" id="UP000199474"/>
    </source>
</evidence>
<evidence type="ECO:0000256" key="15">
    <source>
        <dbReference type="ARBA" id="ARBA00034000"/>
    </source>
</evidence>
<dbReference type="InterPro" id="IPR050396">
    <property type="entry name" value="Glycosyltr_51/Transpeptidase"/>
</dbReference>
<evidence type="ECO:0000256" key="5">
    <source>
        <dbReference type="ARBA" id="ARBA00022645"/>
    </source>
</evidence>
<dbReference type="Pfam" id="PF00905">
    <property type="entry name" value="Transpeptidase"/>
    <property type="match status" value="1"/>
</dbReference>
<dbReference type="Gene3D" id="3.40.710.10">
    <property type="entry name" value="DD-peptidase/beta-lactamase superfamily"/>
    <property type="match status" value="1"/>
</dbReference>
<keyword evidence="13" id="KW-0511">Multifunctional enzyme</keyword>
<dbReference type="FunFam" id="1.10.3810.10:FF:000001">
    <property type="entry name" value="Penicillin-binding protein 1A"/>
    <property type="match status" value="1"/>
</dbReference>
<dbReference type="GO" id="GO:0006508">
    <property type="term" value="P:proteolysis"/>
    <property type="evidence" value="ECO:0007669"/>
    <property type="project" value="UniProtKB-KW"/>
</dbReference>
<name>A0A1I1XMS8_9BACI</name>
<keyword evidence="11" id="KW-0573">Peptidoglycan synthesis</keyword>
<dbReference type="Pfam" id="PF00912">
    <property type="entry name" value="Transgly"/>
    <property type="match status" value="1"/>
</dbReference>
<evidence type="ECO:0000256" key="3">
    <source>
        <dbReference type="ARBA" id="ARBA00007739"/>
    </source>
</evidence>
<dbReference type="InterPro" id="IPR023346">
    <property type="entry name" value="Lysozyme-like_dom_sf"/>
</dbReference>
<gene>
    <name evidence="20" type="ORF">SAMN05216238_10844</name>
</gene>
<protein>
    <submittedName>
        <fullName evidence="20">Penicillin-binding protein, 1A family</fullName>
    </submittedName>
</protein>
<dbReference type="SUPFAM" id="SSF56601">
    <property type="entry name" value="beta-lactamase/transpeptidase-like"/>
    <property type="match status" value="1"/>
</dbReference>
<dbReference type="GO" id="GO:0071555">
    <property type="term" value="P:cell wall organization"/>
    <property type="evidence" value="ECO:0007669"/>
    <property type="project" value="UniProtKB-KW"/>
</dbReference>
<evidence type="ECO:0000256" key="7">
    <source>
        <dbReference type="ARBA" id="ARBA00022676"/>
    </source>
</evidence>
<dbReference type="GO" id="GO:0008955">
    <property type="term" value="F:peptidoglycan glycosyltransferase activity"/>
    <property type="evidence" value="ECO:0007669"/>
    <property type="project" value="UniProtKB-EC"/>
</dbReference>
<dbReference type="AlphaFoldDB" id="A0A1I1XMS8"/>
<dbReference type="InterPro" id="IPR001264">
    <property type="entry name" value="Glyco_trans_51"/>
</dbReference>
<feature type="domain" description="Glycosyl transferase family 51" evidence="19">
    <location>
        <begin position="58"/>
        <end position="234"/>
    </location>
</feature>
<evidence type="ECO:0000256" key="6">
    <source>
        <dbReference type="ARBA" id="ARBA00022670"/>
    </source>
</evidence>
<keyword evidence="10" id="KW-0133">Cell shape</keyword>
<organism evidence="20 21">
    <name type="scientific">Lentibacillus persicus</name>
    <dbReference type="NCBI Taxonomy" id="640948"/>
    <lineage>
        <taxon>Bacteria</taxon>
        <taxon>Bacillati</taxon>
        <taxon>Bacillota</taxon>
        <taxon>Bacilli</taxon>
        <taxon>Bacillales</taxon>
        <taxon>Bacillaceae</taxon>
        <taxon>Lentibacillus</taxon>
    </lineage>
</organism>
<reference evidence="21" key="1">
    <citation type="submission" date="2016-10" db="EMBL/GenBank/DDBJ databases">
        <authorList>
            <person name="Varghese N."/>
            <person name="Submissions S."/>
        </authorList>
    </citation>
    <scope>NUCLEOTIDE SEQUENCE [LARGE SCALE GENOMIC DNA]</scope>
    <source>
        <strain evidence="21">DSM 22530</strain>
    </source>
</reference>
<feature type="domain" description="Penicillin-binding protein transpeptidase" evidence="18">
    <location>
        <begin position="324"/>
        <end position="568"/>
    </location>
</feature>
<dbReference type="GO" id="GO:0030288">
    <property type="term" value="C:outer membrane-bounded periplasmic space"/>
    <property type="evidence" value="ECO:0007669"/>
    <property type="project" value="TreeGrafter"/>
</dbReference>
<evidence type="ECO:0000256" key="10">
    <source>
        <dbReference type="ARBA" id="ARBA00022960"/>
    </source>
</evidence>
<dbReference type="OrthoDB" id="9766909at2"/>
<dbReference type="Gene3D" id="1.10.3810.10">
    <property type="entry name" value="Biosynthetic peptidoglycan transglycosylase-like"/>
    <property type="match status" value="1"/>
</dbReference>
<evidence type="ECO:0000256" key="13">
    <source>
        <dbReference type="ARBA" id="ARBA00023268"/>
    </source>
</evidence>
<dbReference type="InterPro" id="IPR001460">
    <property type="entry name" value="PCN-bd_Tpept"/>
</dbReference>
<evidence type="ECO:0000256" key="2">
    <source>
        <dbReference type="ARBA" id="ARBA00007090"/>
    </source>
</evidence>
<dbReference type="InterPro" id="IPR012338">
    <property type="entry name" value="Beta-lactam/transpept-like"/>
</dbReference>
<comment type="catalytic activity">
    <reaction evidence="16">
        <text>[GlcNAc-(1-&gt;4)-Mur2Ac(oyl-L-Ala-gamma-D-Glu-L-Lys-D-Ala-D-Ala)](n)-di-trans,octa-cis-undecaprenyl diphosphate + beta-D-GlcNAc-(1-&gt;4)-Mur2Ac(oyl-L-Ala-gamma-D-Glu-L-Lys-D-Ala-D-Ala)-di-trans,octa-cis-undecaprenyl diphosphate = [GlcNAc-(1-&gt;4)-Mur2Ac(oyl-L-Ala-gamma-D-Glu-L-Lys-D-Ala-D-Ala)](n+1)-di-trans,octa-cis-undecaprenyl diphosphate + di-trans,octa-cis-undecaprenyl diphosphate + H(+)</text>
        <dbReference type="Rhea" id="RHEA:23708"/>
        <dbReference type="Rhea" id="RHEA-COMP:9602"/>
        <dbReference type="Rhea" id="RHEA-COMP:9603"/>
        <dbReference type="ChEBI" id="CHEBI:15378"/>
        <dbReference type="ChEBI" id="CHEBI:58405"/>
        <dbReference type="ChEBI" id="CHEBI:60033"/>
        <dbReference type="ChEBI" id="CHEBI:78435"/>
        <dbReference type="EC" id="2.4.99.28"/>
    </reaction>
</comment>
<evidence type="ECO:0000256" key="9">
    <source>
        <dbReference type="ARBA" id="ARBA00022801"/>
    </source>
</evidence>
<comment type="catalytic activity">
    <reaction evidence="15">
        <text>Preferential cleavage: (Ac)2-L-Lys-D-Ala-|-D-Ala. Also transpeptidation of peptidyl-alanyl moieties that are N-acyl substituents of D-alanine.</text>
        <dbReference type="EC" id="3.4.16.4"/>
    </reaction>
</comment>
<keyword evidence="21" id="KW-1185">Reference proteome</keyword>
<evidence type="ECO:0000256" key="12">
    <source>
        <dbReference type="ARBA" id="ARBA00023136"/>
    </source>
</evidence>
<evidence type="ECO:0000256" key="16">
    <source>
        <dbReference type="ARBA" id="ARBA00049902"/>
    </source>
</evidence>
<dbReference type="GO" id="GO:0008360">
    <property type="term" value="P:regulation of cell shape"/>
    <property type="evidence" value="ECO:0007669"/>
    <property type="project" value="UniProtKB-KW"/>
</dbReference>
<keyword evidence="8" id="KW-0808">Transferase</keyword>
<comment type="subcellular location">
    <subcellularLocation>
        <location evidence="1">Cell membrane</location>
    </subcellularLocation>
</comment>
<dbReference type="Proteomes" id="UP000199474">
    <property type="component" value="Unassembled WGS sequence"/>
</dbReference>
<comment type="similarity">
    <text evidence="3">In the N-terminal section; belongs to the glycosyltransferase 51 family.</text>
</comment>
<comment type="similarity">
    <text evidence="2">In the C-terminal section; belongs to the transpeptidase family.</text>
</comment>
<evidence type="ECO:0000256" key="11">
    <source>
        <dbReference type="ARBA" id="ARBA00022984"/>
    </source>
</evidence>
<dbReference type="GO" id="GO:0009002">
    <property type="term" value="F:serine-type D-Ala-D-Ala carboxypeptidase activity"/>
    <property type="evidence" value="ECO:0007669"/>
    <property type="project" value="UniProtKB-EC"/>
</dbReference>
<keyword evidence="17" id="KW-0812">Transmembrane</keyword>
<keyword evidence="17" id="KW-1133">Transmembrane helix</keyword>
<evidence type="ECO:0000256" key="14">
    <source>
        <dbReference type="ARBA" id="ARBA00023316"/>
    </source>
</evidence>
<keyword evidence="9" id="KW-0378">Hydrolase</keyword>
<dbReference type="PANTHER" id="PTHR32282:SF11">
    <property type="entry name" value="PENICILLIN-BINDING PROTEIN 1B"/>
    <property type="match status" value="1"/>
</dbReference>
<dbReference type="EMBL" id="FOMR01000008">
    <property type="protein sequence ID" value="SFE08689.1"/>
    <property type="molecule type" value="Genomic_DNA"/>
</dbReference>
<dbReference type="NCBIfam" id="TIGR02074">
    <property type="entry name" value="PBP_1a_fam"/>
    <property type="match status" value="1"/>
</dbReference>
<dbReference type="RefSeq" id="WP_090085606.1">
    <property type="nucleotide sequence ID" value="NZ_FOMR01000008.1"/>
</dbReference>
<keyword evidence="4" id="KW-1003">Cell membrane</keyword>
<dbReference type="InterPro" id="IPR036950">
    <property type="entry name" value="PBP_transglycosylase"/>
</dbReference>
<keyword evidence="14" id="KW-0961">Cell wall biogenesis/degradation</keyword>
<proteinExistence type="inferred from homology"/>
<dbReference type="PANTHER" id="PTHR32282">
    <property type="entry name" value="BINDING PROTEIN TRANSPEPTIDASE, PUTATIVE-RELATED"/>
    <property type="match status" value="1"/>
</dbReference>
<feature type="transmembrane region" description="Helical" evidence="17">
    <location>
        <begin position="12"/>
        <end position="35"/>
    </location>
</feature>
<keyword evidence="5" id="KW-0121">Carboxypeptidase</keyword>
<dbReference type="STRING" id="640948.SAMN05216238_10844"/>
<dbReference type="GO" id="GO:0008658">
    <property type="term" value="F:penicillin binding"/>
    <property type="evidence" value="ECO:0007669"/>
    <property type="project" value="InterPro"/>
</dbReference>
<keyword evidence="6" id="KW-0645">Protease</keyword>
<accession>A0A1I1XMS8</accession>